<keyword evidence="5 7" id="KW-1133">Transmembrane helix</keyword>
<evidence type="ECO:0000256" key="1">
    <source>
        <dbReference type="ARBA" id="ARBA00004651"/>
    </source>
</evidence>
<evidence type="ECO:0000256" key="6">
    <source>
        <dbReference type="ARBA" id="ARBA00023136"/>
    </source>
</evidence>
<comment type="caution">
    <text evidence="8">The sequence shown here is derived from an EMBL/GenBank/DDBJ whole genome shotgun (WGS) entry which is preliminary data.</text>
</comment>
<evidence type="ECO:0000256" key="2">
    <source>
        <dbReference type="ARBA" id="ARBA00022448"/>
    </source>
</evidence>
<evidence type="ECO:0000256" key="4">
    <source>
        <dbReference type="ARBA" id="ARBA00022692"/>
    </source>
</evidence>
<dbReference type="GO" id="GO:0005886">
    <property type="term" value="C:plasma membrane"/>
    <property type="evidence" value="ECO:0007669"/>
    <property type="project" value="UniProtKB-SubCell"/>
</dbReference>
<evidence type="ECO:0000313" key="8">
    <source>
        <dbReference type="EMBL" id="RRD32574.1"/>
    </source>
</evidence>
<dbReference type="InterPro" id="IPR036259">
    <property type="entry name" value="MFS_trans_sf"/>
</dbReference>
<evidence type="ECO:0000313" key="9">
    <source>
        <dbReference type="Proteomes" id="UP000281771"/>
    </source>
</evidence>
<evidence type="ECO:0000256" key="5">
    <source>
        <dbReference type="ARBA" id="ARBA00022989"/>
    </source>
</evidence>
<accession>A0A3P1VEG1</accession>
<organism evidence="8 9">
    <name type="scientific">Streptococcus minor</name>
    <dbReference type="NCBI Taxonomy" id="229549"/>
    <lineage>
        <taxon>Bacteria</taxon>
        <taxon>Bacillati</taxon>
        <taxon>Bacillota</taxon>
        <taxon>Bacilli</taxon>
        <taxon>Lactobacillales</taxon>
        <taxon>Streptococcaceae</taxon>
        <taxon>Streptococcus</taxon>
    </lineage>
</organism>
<reference evidence="8 9" key="1">
    <citation type="submission" date="2018-11" db="EMBL/GenBank/DDBJ databases">
        <title>Genomes From Bacteria Associated with the Canine Oral Cavity: a Test Case for Automated Genome-Based Taxonomic Assignment.</title>
        <authorList>
            <person name="Coil D.A."/>
            <person name="Jospin G."/>
            <person name="Darling A.E."/>
            <person name="Wallis C."/>
            <person name="Davis I.J."/>
            <person name="Harris S."/>
            <person name="Eisen J.A."/>
            <person name="Holcombe L.J."/>
            <person name="O'Flynn C."/>
        </authorList>
    </citation>
    <scope>NUCLEOTIDE SEQUENCE [LARGE SCALE GENOMIC DNA]</scope>
    <source>
        <strain evidence="8 9">OH4621_COT-116</strain>
    </source>
</reference>
<feature type="transmembrane region" description="Helical" evidence="7">
    <location>
        <begin position="318"/>
        <end position="347"/>
    </location>
</feature>
<dbReference type="Gene3D" id="1.20.1250.20">
    <property type="entry name" value="MFS general substrate transporter like domains"/>
    <property type="match status" value="1"/>
</dbReference>
<proteinExistence type="predicted"/>
<keyword evidence="3" id="KW-1003">Cell membrane</keyword>
<feature type="transmembrane region" description="Helical" evidence="7">
    <location>
        <begin position="373"/>
        <end position="400"/>
    </location>
</feature>
<feature type="transmembrane region" description="Helical" evidence="7">
    <location>
        <begin position="161"/>
        <end position="178"/>
    </location>
</feature>
<keyword evidence="9" id="KW-1185">Reference proteome</keyword>
<sequence>MIAYFLDNRDLFMKKILKNKLFMWTYLADTLSNFGDVVYYLALMDYVLQLPNPTLAISLVTVSETLPYLTMLIMAVCADQTKNKISRILWTQFFRVSLYVVMGLMIGFSPALWIVGVAIIINILSDLSGQYENALYTPISLRVIPREDREALIAFRQGTSYALQLVFQSLGALLVTLLGYQQLAFLNAGTFFLSFVIMCGLRPFLQNLLDKNPIQMPEEASNEKVGQIRKLTGTLRNAVQTLKESSSLLRLALICLTGLNAISAAQTPLILFIMSQNKDFVLGSSAVTLALLSSIAIIGVVIGSVLTSTLFKETSLNFLLIASVGVTTLCFLGLFSEHIILVLVFQLMSRIMNGVMMPKLQTMVFNSIPEHQLATVGAGIDTMVTLGMVLTPTLLSGMILALPVRLLSFLFVLLSTLLLGYTFREAKKE</sequence>
<feature type="transmembrane region" description="Helical" evidence="7">
    <location>
        <begin position="55"/>
        <end position="77"/>
    </location>
</feature>
<feature type="transmembrane region" description="Helical" evidence="7">
    <location>
        <begin position="251"/>
        <end position="273"/>
    </location>
</feature>
<dbReference type="Pfam" id="PF07690">
    <property type="entry name" value="MFS_1"/>
    <property type="match status" value="1"/>
</dbReference>
<gene>
    <name evidence="8" type="ORF">EII38_02220</name>
</gene>
<feature type="transmembrane region" description="Helical" evidence="7">
    <location>
        <begin position="280"/>
        <end position="306"/>
    </location>
</feature>
<feature type="transmembrane region" description="Helical" evidence="7">
    <location>
        <begin position="185"/>
        <end position="205"/>
    </location>
</feature>
<feature type="transmembrane region" description="Helical" evidence="7">
    <location>
        <begin position="406"/>
        <end position="423"/>
    </location>
</feature>
<dbReference type="EMBL" id="RQZA01000001">
    <property type="protein sequence ID" value="RRD32574.1"/>
    <property type="molecule type" value="Genomic_DNA"/>
</dbReference>
<evidence type="ECO:0000256" key="7">
    <source>
        <dbReference type="SAM" id="Phobius"/>
    </source>
</evidence>
<dbReference type="GO" id="GO:0022857">
    <property type="term" value="F:transmembrane transporter activity"/>
    <property type="evidence" value="ECO:0007669"/>
    <property type="project" value="InterPro"/>
</dbReference>
<keyword evidence="2" id="KW-0813">Transport</keyword>
<dbReference type="InterPro" id="IPR011701">
    <property type="entry name" value="MFS"/>
</dbReference>
<comment type="subcellular location">
    <subcellularLocation>
        <location evidence="1">Cell membrane</location>
        <topology evidence="1">Multi-pass membrane protein</topology>
    </subcellularLocation>
</comment>
<dbReference type="SUPFAM" id="SSF103473">
    <property type="entry name" value="MFS general substrate transporter"/>
    <property type="match status" value="1"/>
</dbReference>
<keyword evidence="6 7" id="KW-0472">Membrane</keyword>
<dbReference type="PANTHER" id="PTHR43266">
    <property type="entry name" value="MACROLIDE-EFFLUX PROTEIN"/>
    <property type="match status" value="1"/>
</dbReference>
<feature type="transmembrane region" description="Helical" evidence="7">
    <location>
        <begin position="21"/>
        <end position="43"/>
    </location>
</feature>
<dbReference type="AlphaFoldDB" id="A0A3P1VEG1"/>
<evidence type="ECO:0000256" key="3">
    <source>
        <dbReference type="ARBA" id="ARBA00022475"/>
    </source>
</evidence>
<dbReference type="PANTHER" id="PTHR43266:SF2">
    <property type="entry name" value="MAJOR FACILITATOR SUPERFAMILY (MFS) PROFILE DOMAIN-CONTAINING PROTEIN"/>
    <property type="match status" value="1"/>
</dbReference>
<protein>
    <submittedName>
        <fullName evidence="8">MFS transporter</fullName>
    </submittedName>
</protein>
<dbReference type="Proteomes" id="UP000281771">
    <property type="component" value="Unassembled WGS sequence"/>
</dbReference>
<feature type="transmembrane region" description="Helical" evidence="7">
    <location>
        <begin position="98"/>
        <end position="124"/>
    </location>
</feature>
<name>A0A3P1VEG1_9STRE</name>
<keyword evidence="4 7" id="KW-0812">Transmembrane</keyword>